<evidence type="ECO:0000313" key="3">
    <source>
        <dbReference type="Proteomes" id="UP000070121"/>
    </source>
</evidence>
<evidence type="ECO:0000313" key="2">
    <source>
        <dbReference type="EMBL" id="KXH61196.1"/>
    </source>
</evidence>
<comment type="caution">
    <text evidence="2">The sequence shown here is derived from an EMBL/GenBank/DDBJ whole genome shotgun (WGS) entry which is preliminary data.</text>
</comment>
<name>A0A135ULC7_9PEZI</name>
<protein>
    <submittedName>
        <fullName evidence="2">Uncharacterized protein</fullName>
    </submittedName>
</protein>
<keyword evidence="3" id="KW-1185">Reference proteome</keyword>
<feature type="region of interest" description="Disordered" evidence="1">
    <location>
        <begin position="1"/>
        <end position="48"/>
    </location>
</feature>
<dbReference type="AlphaFoldDB" id="A0A135ULC7"/>
<feature type="compositionally biased region" description="Basic and acidic residues" evidence="1">
    <location>
        <begin position="1"/>
        <end position="12"/>
    </location>
</feature>
<reference evidence="2 3" key="1">
    <citation type="submission" date="2014-02" db="EMBL/GenBank/DDBJ databases">
        <title>The genome sequence of Colletotrichum salicis CBS 607.94.</title>
        <authorList>
            <person name="Baroncelli R."/>
            <person name="Thon M.R."/>
        </authorList>
    </citation>
    <scope>NUCLEOTIDE SEQUENCE [LARGE SCALE GENOMIC DNA]</scope>
    <source>
        <strain evidence="2 3">CBS 607.94</strain>
    </source>
</reference>
<dbReference type="Proteomes" id="UP000070121">
    <property type="component" value="Unassembled WGS sequence"/>
</dbReference>
<gene>
    <name evidence="2" type="ORF">CSAL01_09614</name>
</gene>
<proteinExistence type="predicted"/>
<accession>A0A135ULC7</accession>
<sequence>MVAHDIKQDPYHGSRSNQAVNGRVRRVHEVSRRPIPKKLTPSTQDPKEHLGNCLLLLPRLRINHSPRAAPPSHRRGCPVCHGEPPVSLKEKRIAPGSGPLGIRAISFASFAAVGAFPRFKATR</sequence>
<dbReference type="EMBL" id="JFFI01001311">
    <property type="protein sequence ID" value="KXH61196.1"/>
    <property type="molecule type" value="Genomic_DNA"/>
</dbReference>
<evidence type="ECO:0000256" key="1">
    <source>
        <dbReference type="SAM" id="MobiDB-lite"/>
    </source>
</evidence>
<organism evidence="2 3">
    <name type="scientific">Colletotrichum salicis</name>
    <dbReference type="NCBI Taxonomy" id="1209931"/>
    <lineage>
        <taxon>Eukaryota</taxon>
        <taxon>Fungi</taxon>
        <taxon>Dikarya</taxon>
        <taxon>Ascomycota</taxon>
        <taxon>Pezizomycotina</taxon>
        <taxon>Sordariomycetes</taxon>
        <taxon>Hypocreomycetidae</taxon>
        <taxon>Glomerellales</taxon>
        <taxon>Glomerellaceae</taxon>
        <taxon>Colletotrichum</taxon>
        <taxon>Colletotrichum acutatum species complex</taxon>
    </lineage>
</organism>